<sequence>MIQHTQRSLSGDTVSFQHLSLFSTSQSVKFQENQYQQVSQLPNQNGFQEVPE</sequence>
<gene>
    <name evidence="1" type="ORF">SS50377_17380</name>
</gene>
<dbReference type="EMBL" id="KI546148">
    <property type="protein sequence ID" value="EST42983.1"/>
    <property type="molecule type" value="Genomic_DNA"/>
</dbReference>
<name>V6LFB2_9EUKA</name>
<reference evidence="1" key="1">
    <citation type="journal article" date="2014" name="PLoS Genet.">
        <title>The Genome of Spironucleus salmonicida Highlights a Fish Pathogen Adapted to Fluctuating Environments.</title>
        <authorList>
            <person name="Xu F."/>
            <person name="Jerlstrom-Hultqvist J."/>
            <person name="Einarsson E."/>
            <person name="Astvaldsson A."/>
            <person name="Svard S.G."/>
            <person name="Andersson J.O."/>
        </authorList>
    </citation>
    <scope>NUCLEOTIDE SEQUENCE</scope>
</reference>
<dbReference type="AlphaFoldDB" id="V6LFB2"/>
<evidence type="ECO:0000313" key="1">
    <source>
        <dbReference type="EMBL" id="EST42983.1"/>
    </source>
</evidence>
<organism evidence="1">
    <name type="scientific">Spironucleus salmonicida</name>
    <dbReference type="NCBI Taxonomy" id="348837"/>
    <lineage>
        <taxon>Eukaryota</taxon>
        <taxon>Metamonada</taxon>
        <taxon>Diplomonadida</taxon>
        <taxon>Hexamitidae</taxon>
        <taxon>Hexamitinae</taxon>
        <taxon>Spironucleus</taxon>
    </lineage>
</organism>
<accession>V6LFB2</accession>
<proteinExistence type="predicted"/>
<protein>
    <submittedName>
        <fullName evidence="1">Uncharacterized protein</fullName>
    </submittedName>
</protein>